<reference evidence="10" key="1">
    <citation type="submission" date="2021-01" db="EMBL/GenBank/DDBJ databases">
        <authorList>
            <person name="Corre E."/>
            <person name="Pelletier E."/>
            <person name="Niang G."/>
            <person name="Scheremetjew M."/>
            <person name="Finn R."/>
            <person name="Kale V."/>
            <person name="Holt S."/>
            <person name="Cochrane G."/>
            <person name="Meng A."/>
            <person name="Brown T."/>
            <person name="Cohen L."/>
        </authorList>
    </citation>
    <scope>NUCLEOTIDE SEQUENCE</scope>
    <source>
        <strain evidence="10">CCMP1381</strain>
    </source>
</reference>
<proteinExistence type="inferred from homology"/>
<keyword evidence="4" id="KW-0548">Nucleotidyltransferase</keyword>
<dbReference type="GO" id="GO:0070733">
    <property type="term" value="F:AMPylase activity"/>
    <property type="evidence" value="ECO:0007669"/>
    <property type="project" value="TreeGrafter"/>
</dbReference>
<keyword evidence="5" id="KW-0479">Metal-binding</keyword>
<evidence type="ECO:0000256" key="2">
    <source>
        <dbReference type="ARBA" id="ARBA00009747"/>
    </source>
</evidence>
<dbReference type="GO" id="GO:0046872">
    <property type="term" value="F:metal ion binding"/>
    <property type="evidence" value="ECO:0007669"/>
    <property type="project" value="UniProtKB-KW"/>
</dbReference>
<dbReference type="GO" id="GO:0005739">
    <property type="term" value="C:mitochondrion"/>
    <property type="evidence" value="ECO:0007669"/>
    <property type="project" value="TreeGrafter"/>
</dbReference>
<dbReference type="Pfam" id="PF02696">
    <property type="entry name" value="SelO"/>
    <property type="match status" value="1"/>
</dbReference>
<dbReference type="EMBL" id="HBGS01030532">
    <property type="protein sequence ID" value="CAD9429070.1"/>
    <property type="molecule type" value="Transcribed_RNA"/>
</dbReference>
<evidence type="ECO:0000256" key="9">
    <source>
        <dbReference type="ARBA" id="ARBA00031547"/>
    </source>
</evidence>
<dbReference type="GO" id="GO:0005524">
    <property type="term" value="F:ATP binding"/>
    <property type="evidence" value="ECO:0007669"/>
    <property type="project" value="UniProtKB-KW"/>
</dbReference>
<dbReference type="PANTHER" id="PTHR32057">
    <property type="entry name" value="PROTEIN ADENYLYLTRANSFERASE SELO, MITOCHONDRIAL"/>
    <property type="match status" value="1"/>
</dbReference>
<sequence>MAAEIGLDDEACTGEAFLRLFSGDMTAAPGMESWCTPYALSIMGQPYYNNCPFGNGNGYGDGRAISVGEVIGVESRWELQLKGAGRTPFCRGGDGRAVLRSSIREFLVSEAMHNLRVPTTRALSLIVSEQETVLRPWYSGARNGRDPDVMVEENCAITCRVSPSFMRVGHVDLFSRRVSKALPFSPAQKNAMQELNDIVSHLVSREFPHLRKADTEDDDDDDASSSALTAPLILELLEESAERISHMCSSWLRVGFCQGNFNGDNCLIGGRTMDYGPFGFLDHYDPRFAKWTGSGSHFAFANQPNAGFANWQTLAEALLPLFLHLGGTRREMKDLVARTPDVFVGAMNGVWRSKLGFKEPTGSMQLFAEFEEILRRTRADYTIAWRQLANVVDAAQSDVISGYDDPSLVARLDSAFFGQEQDKLLLDGGAQDGTAEKKAAFERDLAVWIKAWLSALAEESSGLVGVADRLRQENPKFIPREWMLVDAYDAAAKGDMSVIIELHELFETPYAEHTTELTNKYYRRASPEVLNRPGTAFMT</sequence>
<comment type="similarity">
    <text evidence="2">Belongs to the SELO family.</text>
</comment>
<evidence type="ECO:0000256" key="8">
    <source>
        <dbReference type="ARBA" id="ARBA00022842"/>
    </source>
</evidence>
<dbReference type="InterPro" id="IPR003846">
    <property type="entry name" value="SelO"/>
</dbReference>
<dbReference type="AlphaFoldDB" id="A0A7S2CL70"/>
<protein>
    <recommendedName>
        <fullName evidence="9">Selenoprotein O</fullName>
    </recommendedName>
</protein>
<keyword evidence="6" id="KW-0547">Nucleotide-binding</keyword>
<evidence type="ECO:0000256" key="7">
    <source>
        <dbReference type="ARBA" id="ARBA00022840"/>
    </source>
</evidence>
<comment type="cofactor">
    <cofactor evidence="1">
        <name>Mg(2+)</name>
        <dbReference type="ChEBI" id="CHEBI:18420"/>
    </cofactor>
</comment>
<organism evidence="10">
    <name type="scientific">Octactis speculum</name>
    <dbReference type="NCBI Taxonomy" id="3111310"/>
    <lineage>
        <taxon>Eukaryota</taxon>
        <taxon>Sar</taxon>
        <taxon>Stramenopiles</taxon>
        <taxon>Ochrophyta</taxon>
        <taxon>Dictyochophyceae</taxon>
        <taxon>Dictyochales</taxon>
        <taxon>Dictyochaceae</taxon>
        <taxon>Octactis</taxon>
    </lineage>
</organism>
<name>A0A7S2CL70_9STRA</name>
<evidence type="ECO:0000313" key="10">
    <source>
        <dbReference type="EMBL" id="CAD9429070.1"/>
    </source>
</evidence>
<keyword evidence="3" id="KW-0808">Transferase</keyword>
<keyword evidence="7" id="KW-0067">ATP-binding</keyword>
<evidence type="ECO:0000256" key="5">
    <source>
        <dbReference type="ARBA" id="ARBA00022723"/>
    </source>
</evidence>
<gene>
    <name evidence="10" type="ORF">DSPE1174_LOCUS15574</name>
</gene>
<evidence type="ECO:0000256" key="4">
    <source>
        <dbReference type="ARBA" id="ARBA00022695"/>
    </source>
</evidence>
<dbReference type="PANTHER" id="PTHR32057:SF14">
    <property type="entry name" value="PROTEIN ADENYLYLTRANSFERASE SELO, MITOCHONDRIAL"/>
    <property type="match status" value="1"/>
</dbReference>
<accession>A0A7S2CL70</accession>
<keyword evidence="8" id="KW-0460">Magnesium</keyword>
<evidence type="ECO:0000256" key="3">
    <source>
        <dbReference type="ARBA" id="ARBA00022679"/>
    </source>
</evidence>
<evidence type="ECO:0000256" key="1">
    <source>
        <dbReference type="ARBA" id="ARBA00001946"/>
    </source>
</evidence>
<evidence type="ECO:0000256" key="6">
    <source>
        <dbReference type="ARBA" id="ARBA00022741"/>
    </source>
</evidence>